<organism evidence="2 3">
    <name type="scientific">Paenibacillus gansuensis</name>
    <dbReference type="NCBI Taxonomy" id="306542"/>
    <lineage>
        <taxon>Bacteria</taxon>
        <taxon>Bacillati</taxon>
        <taxon>Bacillota</taxon>
        <taxon>Bacilli</taxon>
        <taxon>Bacillales</taxon>
        <taxon>Paenibacillaceae</taxon>
        <taxon>Paenibacillus</taxon>
    </lineage>
</organism>
<keyword evidence="1" id="KW-0175">Coiled coil</keyword>
<name>A0ABW5PA64_9BACL</name>
<keyword evidence="3" id="KW-1185">Reference proteome</keyword>
<dbReference type="EMBL" id="JBHUME010000005">
    <property type="protein sequence ID" value="MFD2611806.1"/>
    <property type="molecule type" value="Genomic_DNA"/>
</dbReference>
<gene>
    <name evidence="2" type="ORF">ACFSUF_05145</name>
</gene>
<comment type="caution">
    <text evidence="2">The sequence shown here is derived from an EMBL/GenBank/DDBJ whole genome shotgun (WGS) entry which is preliminary data.</text>
</comment>
<feature type="coiled-coil region" evidence="1">
    <location>
        <begin position="25"/>
        <end position="56"/>
    </location>
</feature>
<accession>A0ABW5PA64</accession>
<dbReference type="RefSeq" id="WP_377600800.1">
    <property type="nucleotide sequence ID" value="NZ_JBHUME010000005.1"/>
</dbReference>
<proteinExistence type="predicted"/>
<reference evidence="3" key="1">
    <citation type="journal article" date="2019" name="Int. J. Syst. Evol. Microbiol.">
        <title>The Global Catalogue of Microorganisms (GCM) 10K type strain sequencing project: providing services to taxonomists for standard genome sequencing and annotation.</title>
        <authorList>
            <consortium name="The Broad Institute Genomics Platform"/>
            <consortium name="The Broad Institute Genome Sequencing Center for Infectious Disease"/>
            <person name="Wu L."/>
            <person name="Ma J."/>
        </authorList>
    </citation>
    <scope>NUCLEOTIDE SEQUENCE [LARGE SCALE GENOMIC DNA]</scope>
    <source>
        <strain evidence="3">KCTC 3950</strain>
    </source>
</reference>
<sequence length="110" mass="13109">MFDALWGQSYDRVTMPPGADIYSFIETYIAKREQQISEIEKAIERYEKRRMKEEQTYQAMSGIRKMLTGKKPDHHLAVEYIHYVKKPMETARRLRQEIEAAKAMLEQHKS</sequence>
<protein>
    <submittedName>
        <fullName evidence="2">Uncharacterized protein</fullName>
    </submittedName>
</protein>
<evidence type="ECO:0000313" key="3">
    <source>
        <dbReference type="Proteomes" id="UP001597541"/>
    </source>
</evidence>
<evidence type="ECO:0000256" key="1">
    <source>
        <dbReference type="SAM" id="Coils"/>
    </source>
</evidence>
<dbReference type="Proteomes" id="UP001597541">
    <property type="component" value="Unassembled WGS sequence"/>
</dbReference>
<evidence type="ECO:0000313" key="2">
    <source>
        <dbReference type="EMBL" id="MFD2611806.1"/>
    </source>
</evidence>